<keyword evidence="5" id="KW-0539">Nucleus</keyword>
<dbReference type="PANTHER" id="PTHR31740">
    <property type="entry name" value="CENTROMERE PROTEIN L"/>
    <property type="match status" value="1"/>
</dbReference>
<evidence type="ECO:0000256" key="7">
    <source>
        <dbReference type="SAM" id="MobiDB-lite"/>
    </source>
</evidence>
<evidence type="ECO:0000256" key="5">
    <source>
        <dbReference type="ARBA" id="ARBA00023242"/>
    </source>
</evidence>
<comment type="subcellular location">
    <subcellularLocation>
        <location evidence="2">Chromosome</location>
        <location evidence="2">Centromere</location>
    </subcellularLocation>
    <subcellularLocation>
        <location evidence="1">Nucleus</location>
    </subcellularLocation>
</comment>
<feature type="region of interest" description="Disordered" evidence="7">
    <location>
        <begin position="1"/>
        <end position="36"/>
    </location>
</feature>
<sequence>MPRNLGKRNRSPELSPELSTELSDSFRDSSVDSLEDSSGDEFVYRLDADILINKSFTLYRCTPLYKFDLSNLLQYAKEIKKFFEGQVTGILPFDSKLDEHENINMLKELKERKVTDVVISRINVPNWNDSNNLPIGIEIKFRFKKSSTEQKFHIMLFPSISHGDDTKNGLSFSHYPLILIKAPQRITTIFVEWFQRQFDCRICRYYLESSNLKNIIEEWTNLVFNQDLPSSPSVSRQTELTYSIPNISEIKNITLRISFEDTKRLYNSIIQKDAEQTSNIMEGIENHFFHCLRIKFTSLILSKISTNVGHVTCDGKLKLFKVYSSHLTASFLEKLVIAAQ</sequence>
<keyword evidence="4" id="KW-0158">Chromosome</keyword>
<dbReference type="GO" id="GO:0000775">
    <property type="term" value="C:chromosome, centromeric region"/>
    <property type="evidence" value="ECO:0007669"/>
    <property type="project" value="UniProtKB-SubCell"/>
</dbReference>
<gene>
    <name evidence="8" type="ORF">C2G38_2072072</name>
</gene>
<evidence type="ECO:0000313" key="9">
    <source>
        <dbReference type="Proteomes" id="UP000266673"/>
    </source>
</evidence>
<dbReference type="GO" id="GO:0005634">
    <property type="term" value="C:nucleus"/>
    <property type="evidence" value="ECO:0007669"/>
    <property type="project" value="UniProtKB-SubCell"/>
</dbReference>
<dbReference type="OrthoDB" id="8864979at2759"/>
<keyword evidence="9" id="KW-1185">Reference proteome</keyword>
<comment type="caution">
    <text evidence="8">The sequence shown here is derived from an EMBL/GenBank/DDBJ whole genome shotgun (WGS) entry which is preliminary data.</text>
</comment>
<name>A0A397VUL7_9GLOM</name>
<organism evidence="8 9">
    <name type="scientific">Gigaspora rosea</name>
    <dbReference type="NCBI Taxonomy" id="44941"/>
    <lineage>
        <taxon>Eukaryota</taxon>
        <taxon>Fungi</taxon>
        <taxon>Fungi incertae sedis</taxon>
        <taxon>Mucoromycota</taxon>
        <taxon>Glomeromycotina</taxon>
        <taxon>Glomeromycetes</taxon>
        <taxon>Diversisporales</taxon>
        <taxon>Gigasporaceae</taxon>
        <taxon>Gigaspora</taxon>
    </lineage>
</organism>
<proteinExistence type="inferred from homology"/>
<protein>
    <submittedName>
        <fullName evidence="8">Kinetochore complex Sim4 subunit Fta1-domain-containing protein</fullName>
    </submittedName>
</protein>
<evidence type="ECO:0000256" key="4">
    <source>
        <dbReference type="ARBA" id="ARBA00022454"/>
    </source>
</evidence>
<evidence type="ECO:0000256" key="3">
    <source>
        <dbReference type="ARBA" id="ARBA00011060"/>
    </source>
</evidence>
<dbReference type="Proteomes" id="UP000266673">
    <property type="component" value="Unassembled WGS sequence"/>
</dbReference>
<evidence type="ECO:0000256" key="2">
    <source>
        <dbReference type="ARBA" id="ARBA00004584"/>
    </source>
</evidence>
<comment type="similarity">
    <text evidence="3">Belongs to the CENP-L/IML3 family.</text>
</comment>
<evidence type="ECO:0000256" key="1">
    <source>
        <dbReference type="ARBA" id="ARBA00004123"/>
    </source>
</evidence>
<dbReference type="AlphaFoldDB" id="A0A397VUL7"/>
<keyword evidence="6" id="KW-0137">Centromere</keyword>
<reference evidence="8 9" key="1">
    <citation type="submission" date="2018-06" db="EMBL/GenBank/DDBJ databases">
        <title>Comparative genomics reveals the genomic features of Rhizophagus irregularis, R. cerebriforme, R. diaphanum and Gigaspora rosea, and their symbiotic lifestyle signature.</title>
        <authorList>
            <person name="Morin E."/>
            <person name="San Clemente H."/>
            <person name="Chen E.C.H."/>
            <person name="De La Providencia I."/>
            <person name="Hainaut M."/>
            <person name="Kuo A."/>
            <person name="Kohler A."/>
            <person name="Murat C."/>
            <person name="Tang N."/>
            <person name="Roy S."/>
            <person name="Loubradou J."/>
            <person name="Henrissat B."/>
            <person name="Grigoriev I.V."/>
            <person name="Corradi N."/>
            <person name="Roux C."/>
            <person name="Martin F.M."/>
        </authorList>
    </citation>
    <scope>NUCLEOTIDE SEQUENCE [LARGE SCALE GENOMIC DNA]</scope>
    <source>
        <strain evidence="8 9">DAOM 194757</strain>
    </source>
</reference>
<evidence type="ECO:0000313" key="8">
    <source>
        <dbReference type="EMBL" id="RIB23693.1"/>
    </source>
</evidence>
<dbReference type="EMBL" id="QKWP01000248">
    <property type="protein sequence ID" value="RIB23693.1"/>
    <property type="molecule type" value="Genomic_DNA"/>
</dbReference>
<dbReference type="Pfam" id="PF13092">
    <property type="entry name" value="CENP-L"/>
    <property type="match status" value="1"/>
</dbReference>
<dbReference type="InterPro" id="IPR025204">
    <property type="entry name" value="CENP-L"/>
</dbReference>
<dbReference type="PANTHER" id="PTHR31740:SF2">
    <property type="entry name" value="CENTROMERE PROTEIN L"/>
    <property type="match status" value="1"/>
</dbReference>
<evidence type="ECO:0000256" key="6">
    <source>
        <dbReference type="ARBA" id="ARBA00023328"/>
    </source>
</evidence>
<accession>A0A397VUL7</accession>